<protein>
    <submittedName>
        <fullName evidence="2">Methyltransferase type 12</fullName>
    </submittedName>
</protein>
<dbReference type="GO" id="GO:0032259">
    <property type="term" value="P:methylation"/>
    <property type="evidence" value="ECO:0007669"/>
    <property type="project" value="UniProtKB-KW"/>
</dbReference>
<dbReference type="Gene3D" id="3.40.50.720">
    <property type="entry name" value="NAD(P)-binding Rossmann-like Domain"/>
    <property type="match status" value="1"/>
</dbReference>
<dbReference type="SUPFAM" id="SSF53335">
    <property type="entry name" value="S-adenosyl-L-methionine-dependent methyltransferases"/>
    <property type="match status" value="1"/>
</dbReference>
<gene>
    <name evidence="2" type="ORF">CFX0092_A0157</name>
</gene>
<dbReference type="KEGG" id="pbf:CFX0092_A0157"/>
<dbReference type="EMBL" id="LN890655">
    <property type="protein sequence ID" value="CUS02038.2"/>
    <property type="molecule type" value="Genomic_DNA"/>
</dbReference>
<dbReference type="Proteomes" id="UP000215027">
    <property type="component" value="Chromosome I"/>
</dbReference>
<evidence type="ECO:0000259" key="1">
    <source>
        <dbReference type="Pfam" id="PF08484"/>
    </source>
</evidence>
<dbReference type="CDD" id="cd02440">
    <property type="entry name" value="AdoMet_MTases"/>
    <property type="match status" value="1"/>
</dbReference>
<reference evidence="2" key="1">
    <citation type="submission" date="2016-01" db="EMBL/GenBank/DDBJ databases">
        <authorList>
            <person name="Mcilroy J.S."/>
            <person name="Karst M S."/>
            <person name="Albertsen M."/>
        </authorList>
    </citation>
    <scope>NUCLEOTIDE SEQUENCE</scope>
    <source>
        <strain evidence="2">Cfx-K</strain>
    </source>
</reference>
<name>A0A160T032_9CHLR</name>
<dbReference type="Pfam" id="PF13489">
    <property type="entry name" value="Methyltransf_23"/>
    <property type="match status" value="1"/>
</dbReference>
<accession>A0A160T032</accession>
<dbReference type="InterPro" id="IPR029063">
    <property type="entry name" value="SAM-dependent_MTases_sf"/>
</dbReference>
<dbReference type="OrthoDB" id="9782855at2"/>
<proteinExistence type="predicted"/>
<organism evidence="2 3">
    <name type="scientific">Candidatus Promineifilum breve</name>
    <dbReference type="NCBI Taxonomy" id="1806508"/>
    <lineage>
        <taxon>Bacteria</taxon>
        <taxon>Bacillati</taxon>
        <taxon>Chloroflexota</taxon>
        <taxon>Ardenticatenia</taxon>
        <taxon>Candidatus Promineifilales</taxon>
        <taxon>Candidatus Promineifilaceae</taxon>
        <taxon>Candidatus Promineifilum</taxon>
    </lineage>
</organism>
<sequence>MNNIPVCPESEVIPLIEMKQVPVHCNVLWPSREAARNAPRGDIHLGYLPGCGHTYNLAFDPSLMEYTQEYENSLHFSPRFQEYATALADGLVEKYDLRDKDIVEIGAGKGDFLIMLCALQGNRGWGYDPSYVPDEGYTAPNVTFVQDFYTEKYIDQPAYLIVCRHVLEHIPDPDAFISQVRRAVGQQHAVVFFEVPNSLWTLRRGGIWDVIYEHCSFFSPFSLAHLFRRHGFDVLAVNEVFGGQFVTIEAVPAEAGGQGSGGAGEQPSATTSFSPALLSPFSPADLDALTADAYAFAESYRAKRQEWQERLATLAATGQRGVVWGAGSKGVTFLNAMAAGDEIAAVVDINPRKQGKYVAGTGQRIVAPAELAELRPDFVIIMNANYREEIGRMLAEVGVDAQIMVA</sequence>
<dbReference type="AlphaFoldDB" id="A0A160T032"/>
<feature type="domain" description="C-methyltransferase" evidence="1">
    <location>
        <begin position="295"/>
        <end position="397"/>
    </location>
</feature>
<keyword evidence="3" id="KW-1185">Reference proteome</keyword>
<evidence type="ECO:0000313" key="3">
    <source>
        <dbReference type="Proteomes" id="UP000215027"/>
    </source>
</evidence>
<keyword evidence="2" id="KW-0489">Methyltransferase</keyword>
<dbReference type="Pfam" id="PF08484">
    <property type="entry name" value="Methyltransf_14"/>
    <property type="match status" value="1"/>
</dbReference>
<keyword evidence="2" id="KW-0808">Transferase</keyword>
<dbReference type="Gene3D" id="3.40.50.150">
    <property type="entry name" value="Vaccinia Virus protein VP39"/>
    <property type="match status" value="1"/>
</dbReference>
<dbReference type="RefSeq" id="WP_095041698.1">
    <property type="nucleotide sequence ID" value="NZ_LN890655.1"/>
</dbReference>
<evidence type="ECO:0000313" key="2">
    <source>
        <dbReference type="EMBL" id="CUS02038.2"/>
    </source>
</evidence>
<dbReference type="GO" id="GO:0008168">
    <property type="term" value="F:methyltransferase activity"/>
    <property type="evidence" value="ECO:0007669"/>
    <property type="project" value="UniProtKB-KW"/>
</dbReference>
<dbReference type="InterPro" id="IPR013691">
    <property type="entry name" value="MeTrfase_14"/>
</dbReference>